<dbReference type="STRING" id="142842.SAMN02745118_02173"/>
<sequence length="73" mass="8308">MALLLVLLIVGICIIILIDRPRILEVNDKKRISIIYYTLISMGFIINFLLIIDKAPTSPAIIIKKIVKYVLEV</sequence>
<feature type="transmembrane region" description="Helical" evidence="1">
    <location>
        <begin position="34"/>
        <end position="52"/>
    </location>
</feature>
<dbReference type="EMBL" id="FUWM01000019">
    <property type="protein sequence ID" value="SJZ91091.1"/>
    <property type="molecule type" value="Genomic_DNA"/>
</dbReference>
<organism evidence="2 3">
    <name type="scientific">Selenihalanaerobacter shriftii</name>
    <dbReference type="NCBI Taxonomy" id="142842"/>
    <lineage>
        <taxon>Bacteria</taxon>
        <taxon>Bacillati</taxon>
        <taxon>Bacillota</taxon>
        <taxon>Clostridia</taxon>
        <taxon>Halanaerobiales</taxon>
        <taxon>Halobacteroidaceae</taxon>
        <taxon>Selenihalanaerobacter</taxon>
    </lineage>
</organism>
<proteinExistence type="predicted"/>
<evidence type="ECO:0000313" key="2">
    <source>
        <dbReference type="EMBL" id="SJZ91091.1"/>
    </source>
</evidence>
<reference evidence="3" key="1">
    <citation type="submission" date="2017-02" db="EMBL/GenBank/DDBJ databases">
        <authorList>
            <person name="Varghese N."/>
            <person name="Submissions S."/>
        </authorList>
    </citation>
    <scope>NUCLEOTIDE SEQUENCE [LARGE SCALE GENOMIC DNA]</scope>
    <source>
        <strain evidence="3">ATCC BAA-73</strain>
    </source>
</reference>
<accession>A0A1T4PI49</accession>
<keyword evidence="1" id="KW-0812">Transmembrane</keyword>
<keyword evidence="1" id="KW-0472">Membrane</keyword>
<protein>
    <submittedName>
        <fullName evidence="2">Uncharacterized protein</fullName>
    </submittedName>
</protein>
<keyword evidence="3" id="KW-1185">Reference proteome</keyword>
<gene>
    <name evidence="2" type="ORF">SAMN02745118_02173</name>
</gene>
<dbReference type="AlphaFoldDB" id="A0A1T4PI49"/>
<dbReference type="Proteomes" id="UP000190625">
    <property type="component" value="Unassembled WGS sequence"/>
</dbReference>
<evidence type="ECO:0000313" key="3">
    <source>
        <dbReference type="Proteomes" id="UP000190625"/>
    </source>
</evidence>
<keyword evidence="1" id="KW-1133">Transmembrane helix</keyword>
<evidence type="ECO:0000256" key="1">
    <source>
        <dbReference type="SAM" id="Phobius"/>
    </source>
</evidence>
<name>A0A1T4PI49_9FIRM</name>